<dbReference type="OrthoDB" id="1317308at2"/>
<keyword evidence="3" id="KW-1185">Reference proteome</keyword>
<feature type="domain" description="Pyrrolo-quinoline quinone repeat" evidence="1">
    <location>
        <begin position="244"/>
        <end position="308"/>
    </location>
</feature>
<dbReference type="SUPFAM" id="SSF50998">
    <property type="entry name" value="Quinoprotein alcohol dehydrogenase-like"/>
    <property type="match status" value="2"/>
</dbReference>
<dbReference type="AlphaFoldDB" id="A0A4R6QFR8"/>
<dbReference type="EMBL" id="SNXR01000011">
    <property type="protein sequence ID" value="TDP61147.1"/>
    <property type="molecule type" value="Genomic_DNA"/>
</dbReference>
<evidence type="ECO:0000313" key="3">
    <source>
        <dbReference type="Proteomes" id="UP000295260"/>
    </source>
</evidence>
<dbReference type="Gene3D" id="2.130.10.10">
    <property type="entry name" value="YVTN repeat-like/Quinoprotein amine dehydrogenase"/>
    <property type="match status" value="1"/>
</dbReference>
<feature type="domain" description="Pyrrolo-quinoline quinone repeat" evidence="1">
    <location>
        <begin position="107"/>
        <end position="219"/>
    </location>
</feature>
<dbReference type="InterPro" id="IPR018391">
    <property type="entry name" value="PQQ_b-propeller_rpt"/>
</dbReference>
<sequence>MKAGIRQQIFLENRIKMKITKYITFFLFTFLVSCKETNNIQTVNNQFVKLLWRNEKFDWMPSSLISHDNQLYFADLKNNFYSVNIENAKIGLNFKTDYNPIYKPLIFKQNIFLTEYGTELNCFNKNGKLTWKINGEVNLRNDLSGYNNSIYGSVQGNGFSKINIANGNVIWFLPKDSNITETNKPTFYKEIIHLGFSELTAKLLAINNKNGKTIWENKYQNFERIKQYKTENGLLVLLDKDFKTGKILMLNFENGNEIWSKSLNCDLQYEPCIINKNIILNTYDNKIISFNVENGKTNWILNLNKDQAQTKIINYNENIYFGTMNRNLYSVNRNKGKINFIQPFNYGIATPIVEKNRIYFPTGGNEIWVLK</sequence>
<organism evidence="2 3">
    <name type="scientific">Flavobacterium dankookense</name>
    <dbReference type="NCBI Taxonomy" id="706186"/>
    <lineage>
        <taxon>Bacteria</taxon>
        <taxon>Pseudomonadati</taxon>
        <taxon>Bacteroidota</taxon>
        <taxon>Flavobacteriia</taxon>
        <taxon>Flavobacteriales</taxon>
        <taxon>Flavobacteriaceae</taxon>
        <taxon>Flavobacterium</taxon>
    </lineage>
</organism>
<dbReference type="SMART" id="SM00564">
    <property type="entry name" value="PQQ"/>
    <property type="match status" value="5"/>
</dbReference>
<dbReference type="InterPro" id="IPR002372">
    <property type="entry name" value="PQQ_rpt_dom"/>
</dbReference>
<name>A0A4R6QFR8_9FLAO</name>
<comment type="caution">
    <text evidence="2">The sequence shown here is derived from an EMBL/GenBank/DDBJ whole genome shotgun (WGS) entry which is preliminary data.</text>
</comment>
<dbReference type="InterPro" id="IPR011047">
    <property type="entry name" value="Quinoprotein_ADH-like_sf"/>
</dbReference>
<protein>
    <submittedName>
        <fullName evidence="2">Outer membrane protein assembly factor BamB</fullName>
    </submittedName>
</protein>
<dbReference type="InterPro" id="IPR015943">
    <property type="entry name" value="WD40/YVTN_repeat-like_dom_sf"/>
</dbReference>
<dbReference type="Proteomes" id="UP000295260">
    <property type="component" value="Unassembled WGS sequence"/>
</dbReference>
<evidence type="ECO:0000259" key="1">
    <source>
        <dbReference type="Pfam" id="PF13360"/>
    </source>
</evidence>
<reference evidence="2 3" key="1">
    <citation type="submission" date="2019-03" db="EMBL/GenBank/DDBJ databases">
        <title>Genomic Encyclopedia of Archaeal and Bacterial Type Strains, Phase II (KMG-II): from individual species to whole genera.</title>
        <authorList>
            <person name="Goeker M."/>
        </authorList>
    </citation>
    <scope>NUCLEOTIDE SEQUENCE [LARGE SCALE GENOMIC DNA]</scope>
    <source>
        <strain evidence="2 3">DSM 25687</strain>
    </source>
</reference>
<dbReference type="Pfam" id="PF13360">
    <property type="entry name" value="PQQ_2"/>
    <property type="match status" value="2"/>
</dbReference>
<dbReference type="PANTHER" id="PTHR34512">
    <property type="entry name" value="CELL SURFACE PROTEIN"/>
    <property type="match status" value="1"/>
</dbReference>
<dbReference type="PANTHER" id="PTHR34512:SF30">
    <property type="entry name" value="OUTER MEMBRANE PROTEIN ASSEMBLY FACTOR BAMB"/>
    <property type="match status" value="1"/>
</dbReference>
<gene>
    <name evidence="2" type="ORF">BC748_0760</name>
</gene>
<accession>A0A4R6QFR8</accession>
<evidence type="ECO:0000313" key="2">
    <source>
        <dbReference type="EMBL" id="TDP61147.1"/>
    </source>
</evidence>
<dbReference type="PROSITE" id="PS51257">
    <property type="entry name" value="PROKAR_LIPOPROTEIN"/>
    <property type="match status" value="1"/>
</dbReference>
<proteinExistence type="predicted"/>